<reference evidence="5 6" key="1">
    <citation type="journal article" date="2008" name="PLoS Genet.">
        <title>Complete genome sequence of the complex carbohydrate-degrading marine bacterium, Saccharophagus degradans strain 2-40 T.</title>
        <authorList>
            <person name="Weiner R.M."/>
            <person name="Taylor L.E.II."/>
            <person name="Henrissat B."/>
            <person name="Hauser L."/>
            <person name="Land M."/>
            <person name="Coutinho P.M."/>
            <person name="Rancurel C."/>
            <person name="Saunders E.H."/>
            <person name="Longmire A.G."/>
            <person name="Zhang H."/>
            <person name="Bayer E.A."/>
            <person name="Gilbert H.J."/>
            <person name="Larimer F."/>
            <person name="Zhulin I.B."/>
            <person name="Ekborg N.A."/>
            <person name="Lamed R."/>
            <person name="Richardson P.M."/>
            <person name="Borovok I."/>
            <person name="Hutcheson S."/>
        </authorList>
    </citation>
    <scope>NUCLEOTIDE SEQUENCE [LARGE SCALE GENOMIC DNA]</scope>
    <source>
        <strain evidence="6">2-40 / ATCC 43961 / DSM 17024</strain>
    </source>
</reference>
<dbReference type="PROSITE" id="PS51257">
    <property type="entry name" value="PROKAR_LIPOPROTEIN"/>
    <property type="match status" value="1"/>
</dbReference>
<protein>
    <submittedName>
        <fullName evidence="5">B-agarase</fullName>
        <ecNumber evidence="5">3.2.1.81</ecNumber>
    </submittedName>
</protein>
<keyword evidence="5" id="KW-0326">Glycosidase</keyword>
<dbReference type="Pfam" id="PF18040">
    <property type="entry name" value="BPA_C"/>
    <property type="match status" value="1"/>
</dbReference>
<dbReference type="CAZy" id="GH86">
    <property type="family name" value="Glycoside Hydrolase Family 86"/>
</dbReference>
<dbReference type="eggNOG" id="COG5492">
    <property type="taxonomic scope" value="Bacteria"/>
</dbReference>
<feature type="region of interest" description="Disordered" evidence="1">
    <location>
        <begin position="24"/>
        <end position="49"/>
    </location>
</feature>
<evidence type="ECO:0000259" key="3">
    <source>
        <dbReference type="Pfam" id="PF18040"/>
    </source>
</evidence>
<dbReference type="Gene3D" id="2.60.120.1200">
    <property type="match status" value="1"/>
</dbReference>
<dbReference type="EC" id="3.2.1.81" evidence="5"/>
<gene>
    <name evidence="5" type="primary">aga86C</name>
    <name evidence="5" type="ordered locus">Sde_2650</name>
</gene>
<evidence type="ECO:0000313" key="5">
    <source>
        <dbReference type="EMBL" id="ABD81910.1"/>
    </source>
</evidence>
<dbReference type="OrthoDB" id="5706299at2"/>
<dbReference type="AlphaFoldDB" id="Q21HB9"/>
<dbReference type="EMBL" id="CP000282">
    <property type="protein sequence ID" value="ABD81910.1"/>
    <property type="molecule type" value="Genomic_DNA"/>
</dbReference>
<dbReference type="STRING" id="203122.Sde_2650"/>
<dbReference type="GO" id="GO:0033916">
    <property type="term" value="F:beta-agarase activity"/>
    <property type="evidence" value="ECO:0007669"/>
    <property type="project" value="UniProtKB-EC"/>
</dbReference>
<dbReference type="Gene3D" id="3.20.20.80">
    <property type="entry name" value="Glycosidases"/>
    <property type="match status" value="1"/>
</dbReference>
<dbReference type="KEGG" id="sde:Sde_2650"/>
<keyword evidence="2" id="KW-0732">Signal</keyword>
<feature type="chain" id="PRO_5004199660" evidence="2">
    <location>
        <begin position="24"/>
        <end position="787"/>
    </location>
</feature>
<dbReference type="SUPFAM" id="SSF51445">
    <property type="entry name" value="(Trans)glycosidases"/>
    <property type="match status" value="1"/>
</dbReference>
<dbReference type="eggNOG" id="COG3391">
    <property type="taxonomic scope" value="Bacteria"/>
</dbReference>
<evidence type="ECO:0000313" key="6">
    <source>
        <dbReference type="Proteomes" id="UP000001947"/>
    </source>
</evidence>
<dbReference type="InterPro" id="IPR040527">
    <property type="entry name" value="Beta-sand_Porphyrn"/>
</dbReference>
<name>Q21HB9_SACD2</name>
<accession>Q21HB9</accession>
<organism evidence="5 6">
    <name type="scientific">Saccharophagus degradans (strain 2-40 / ATCC 43961 / DSM 17024)</name>
    <dbReference type="NCBI Taxonomy" id="203122"/>
    <lineage>
        <taxon>Bacteria</taxon>
        <taxon>Pseudomonadati</taxon>
        <taxon>Pseudomonadota</taxon>
        <taxon>Gammaproteobacteria</taxon>
        <taxon>Cellvibrionales</taxon>
        <taxon>Cellvibrionaceae</taxon>
        <taxon>Saccharophagus</taxon>
    </lineage>
</organism>
<keyword evidence="5" id="KW-0378">Hydrolase</keyword>
<dbReference type="HOGENOM" id="CLU_019012_0_0_6"/>
<dbReference type="RefSeq" id="WP_011469127.1">
    <property type="nucleotide sequence ID" value="NC_007912.1"/>
</dbReference>
<evidence type="ECO:0000256" key="2">
    <source>
        <dbReference type="SAM" id="SignalP"/>
    </source>
</evidence>
<dbReference type="BRENDA" id="3.2.1.81">
    <property type="organism ID" value="11748"/>
</dbReference>
<keyword evidence="6" id="KW-1185">Reference proteome</keyword>
<proteinExistence type="predicted"/>
<evidence type="ECO:0000259" key="4">
    <source>
        <dbReference type="Pfam" id="PF18206"/>
    </source>
</evidence>
<feature type="domain" description="Porphyranase beta-sandwich" evidence="4">
    <location>
        <begin position="566"/>
        <end position="669"/>
    </location>
</feature>
<sequence>MITRPYTLLTLTLALLVSLSGCGGGGKSSTTDPDPTTPEPQPDTTPASFSFTATTGASLNSTTTSNTITVSGINTATTVSVVNGQYAIDNGSFTSAEGTINNGQTLQVQVTNSANYQTTTTATVTIGGISASYSATTMAEPTQGVAIDVNPYIRHSVGGVDSFDRRKFITIHASNTENDWFGGNDASLGFANESDDLITEFLEGYDVYFGRDTGGISWHLSQTLEDPAKPGFADEANMTSRGNDTKGWYTVNPSEIAIKQRQHEHRNTDMIIGSQQHPFWPDGKLTGQGWALSQTETEAEPFGTATGHYMANFLAKFYKQSESDPNGQPKPVYVEVMNEPLYDLVDAATNPTTPEKVFLFHNTVADEIRKLNDDVLIGGYTVAFPDFDSNNFERWENRDKAFIDIAGEKMDFISIHLYDFPNFQNTQRYRKGSNVEATFDMLDHYTTLTLGAPLPLIVSEYGAPDHALFKAPWTPYRDGLKLKALNSLLMSMLERPDTLLKTIPFIPVKAEWGRDGVPYNDRLMRQKFEAEGETGNEWVYTDLVKFYQLWADVNGTRVDSYAADMDILVDSYVDGSTLYLILNNLEFNDETLTLTDLGLNNNSFVSGTMRHLHTVDGNPVLSESALANIPTNLTIGGEATIVLALNFENDIAISETSEETKYYATTYKQAITANTDISFAINNVALGDQGEAILRLGIGRDHGLSLQPSVSVNGVDVEVPSDYRGYDQFHNGTGRPNFYGVIEIPVPYSALQTSNTVVVNFPDSTGFVTTAALQVFNTSTSITRPMQ</sequence>
<dbReference type="GeneID" id="98614308"/>
<dbReference type="InterPro" id="IPR041224">
    <property type="entry name" value="BPA_C"/>
</dbReference>
<feature type="signal peptide" evidence="2">
    <location>
        <begin position="1"/>
        <end position="23"/>
    </location>
</feature>
<dbReference type="Proteomes" id="UP000001947">
    <property type="component" value="Chromosome"/>
</dbReference>
<dbReference type="Pfam" id="PF18206">
    <property type="entry name" value="Porphyrn_cat_1"/>
    <property type="match status" value="1"/>
</dbReference>
<feature type="domain" description="Beta-porphyranase A C-terminal" evidence="3">
    <location>
        <begin position="679"/>
        <end position="776"/>
    </location>
</feature>
<dbReference type="CDD" id="cd21510">
    <property type="entry name" value="agarase_cat"/>
    <property type="match status" value="1"/>
</dbReference>
<evidence type="ECO:0000256" key="1">
    <source>
        <dbReference type="SAM" id="MobiDB-lite"/>
    </source>
</evidence>
<dbReference type="InterPro" id="IPR017853">
    <property type="entry name" value="GH"/>
</dbReference>